<evidence type="ECO:0000256" key="2">
    <source>
        <dbReference type="SAM" id="MobiDB-lite"/>
    </source>
</evidence>
<feature type="region of interest" description="Disordered" evidence="2">
    <location>
        <begin position="419"/>
        <end position="499"/>
    </location>
</feature>
<feature type="repeat" description="TPR" evidence="1">
    <location>
        <begin position="764"/>
        <end position="797"/>
    </location>
</feature>
<dbReference type="AlphaFoldDB" id="A0A507EBX6"/>
<reference evidence="4 5" key="1">
    <citation type="journal article" date="2019" name="Sci. Rep.">
        <title>Comparative genomics of chytrid fungi reveal insights into the obligate biotrophic and pathogenic lifestyle of Synchytrium endobioticum.</title>
        <authorList>
            <person name="van de Vossenberg B.T.L.H."/>
            <person name="Warris S."/>
            <person name="Nguyen H.D.T."/>
            <person name="van Gent-Pelzer M.P.E."/>
            <person name="Joly D.L."/>
            <person name="van de Geest H.C."/>
            <person name="Bonants P.J.M."/>
            <person name="Smith D.S."/>
            <person name="Levesque C.A."/>
            <person name="van der Lee T.A.J."/>
        </authorList>
    </citation>
    <scope>NUCLEOTIDE SEQUENCE [LARGE SCALE GENOMIC DNA]</scope>
    <source>
        <strain evidence="4 5">CBS 809.83</strain>
    </source>
</reference>
<keyword evidence="1" id="KW-0802">TPR repeat</keyword>
<dbReference type="Pfam" id="PF00627">
    <property type="entry name" value="UBA"/>
    <property type="match status" value="1"/>
</dbReference>
<feature type="compositionally biased region" description="Polar residues" evidence="2">
    <location>
        <begin position="21"/>
        <end position="48"/>
    </location>
</feature>
<feature type="domain" description="UBA" evidence="3">
    <location>
        <begin position="376"/>
        <end position="417"/>
    </location>
</feature>
<dbReference type="GO" id="GO:0072583">
    <property type="term" value="P:clathrin-dependent endocytosis"/>
    <property type="evidence" value="ECO:0007669"/>
    <property type="project" value="TreeGrafter"/>
</dbReference>
<feature type="compositionally biased region" description="Polar residues" evidence="2">
    <location>
        <begin position="250"/>
        <end position="268"/>
    </location>
</feature>
<name>A0A507EBX6_9FUNG</name>
<feature type="compositionally biased region" description="Basic and acidic residues" evidence="2">
    <location>
        <begin position="154"/>
        <end position="163"/>
    </location>
</feature>
<evidence type="ECO:0000259" key="3">
    <source>
        <dbReference type="PROSITE" id="PS50030"/>
    </source>
</evidence>
<dbReference type="InterPro" id="IPR019734">
    <property type="entry name" value="TPR_rpt"/>
</dbReference>
<feature type="compositionally biased region" description="Gly residues" evidence="2">
    <location>
        <begin position="115"/>
        <end position="124"/>
    </location>
</feature>
<dbReference type="PANTHER" id="PTHR23172:SF19">
    <property type="entry name" value="J DOMAIN-CONTAINING PROTEIN"/>
    <property type="match status" value="1"/>
</dbReference>
<feature type="compositionally biased region" description="Basic and acidic residues" evidence="2">
    <location>
        <begin position="548"/>
        <end position="557"/>
    </location>
</feature>
<dbReference type="InterPro" id="IPR036869">
    <property type="entry name" value="J_dom_sf"/>
</dbReference>
<dbReference type="FunFam" id="1.10.287.110:FF:000002">
    <property type="entry name" value="putative tyrosine-protein phosphatase auxilin isoform X2"/>
    <property type="match status" value="1"/>
</dbReference>
<dbReference type="PROSITE" id="PS50005">
    <property type="entry name" value="TPR"/>
    <property type="match status" value="1"/>
</dbReference>
<feature type="compositionally biased region" description="Low complexity" evidence="2">
    <location>
        <begin position="489"/>
        <end position="498"/>
    </location>
</feature>
<dbReference type="InterPro" id="IPR011990">
    <property type="entry name" value="TPR-like_helical_dom_sf"/>
</dbReference>
<organism evidence="4 5">
    <name type="scientific">Powellomyces hirtus</name>
    <dbReference type="NCBI Taxonomy" id="109895"/>
    <lineage>
        <taxon>Eukaryota</taxon>
        <taxon>Fungi</taxon>
        <taxon>Fungi incertae sedis</taxon>
        <taxon>Chytridiomycota</taxon>
        <taxon>Chytridiomycota incertae sedis</taxon>
        <taxon>Chytridiomycetes</taxon>
        <taxon>Spizellomycetales</taxon>
        <taxon>Powellomycetaceae</taxon>
        <taxon>Powellomyces</taxon>
    </lineage>
</organism>
<dbReference type="Gene3D" id="1.25.40.10">
    <property type="entry name" value="Tetratricopeptide repeat domain"/>
    <property type="match status" value="1"/>
</dbReference>
<dbReference type="STRING" id="109895.A0A507EBX6"/>
<dbReference type="GO" id="GO:0072318">
    <property type="term" value="P:clathrin coat disassembly"/>
    <property type="evidence" value="ECO:0007669"/>
    <property type="project" value="TreeGrafter"/>
</dbReference>
<dbReference type="EMBL" id="QEAQ01000012">
    <property type="protein sequence ID" value="TPX60825.1"/>
    <property type="molecule type" value="Genomic_DNA"/>
</dbReference>
<feature type="compositionally biased region" description="Basic and acidic residues" evidence="2">
    <location>
        <begin position="569"/>
        <end position="592"/>
    </location>
</feature>
<keyword evidence="5" id="KW-1185">Reference proteome</keyword>
<dbReference type="Gene3D" id="1.10.8.10">
    <property type="entry name" value="DNA helicase RuvA subunit, C-terminal domain"/>
    <property type="match status" value="1"/>
</dbReference>
<feature type="compositionally biased region" description="Low complexity" evidence="2">
    <location>
        <begin position="164"/>
        <end position="178"/>
    </location>
</feature>
<accession>A0A507EBX6</accession>
<dbReference type="SMART" id="SM00165">
    <property type="entry name" value="UBA"/>
    <property type="match status" value="1"/>
</dbReference>
<dbReference type="SUPFAM" id="SSF46565">
    <property type="entry name" value="Chaperone J-domain"/>
    <property type="match status" value="1"/>
</dbReference>
<dbReference type="SMART" id="SM00028">
    <property type="entry name" value="TPR"/>
    <property type="match status" value="3"/>
</dbReference>
<dbReference type="GO" id="GO:0005737">
    <property type="term" value="C:cytoplasm"/>
    <property type="evidence" value="ECO:0007669"/>
    <property type="project" value="TreeGrafter"/>
</dbReference>
<dbReference type="InterPro" id="IPR015940">
    <property type="entry name" value="UBA"/>
</dbReference>
<feature type="region of interest" description="Disordered" evidence="2">
    <location>
        <begin position="190"/>
        <end position="373"/>
    </location>
</feature>
<dbReference type="InterPro" id="IPR009060">
    <property type="entry name" value="UBA-like_sf"/>
</dbReference>
<feature type="compositionally biased region" description="Low complexity" evidence="2">
    <location>
        <begin position="292"/>
        <end position="309"/>
    </location>
</feature>
<proteinExistence type="predicted"/>
<gene>
    <name evidence="4" type="ORF">PhCBS80983_g01511</name>
</gene>
<dbReference type="GO" id="GO:0031982">
    <property type="term" value="C:vesicle"/>
    <property type="evidence" value="ECO:0007669"/>
    <property type="project" value="TreeGrafter"/>
</dbReference>
<feature type="compositionally biased region" description="Low complexity" evidence="2">
    <location>
        <begin position="649"/>
        <end position="672"/>
    </location>
</feature>
<dbReference type="PROSITE" id="PS50030">
    <property type="entry name" value="UBA"/>
    <property type="match status" value="1"/>
</dbReference>
<feature type="region of interest" description="Disordered" evidence="2">
    <location>
        <begin position="13"/>
        <end position="135"/>
    </location>
</feature>
<feature type="compositionally biased region" description="Basic residues" evidence="2">
    <location>
        <begin position="558"/>
        <end position="568"/>
    </location>
</feature>
<evidence type="ECO:0000313" key="5">
    <source>
        <dbReference type="Proteomes" id="UP000318582"/>
    </source>
</evidence>
<dbReference type="SUPFAM" id="SSF48452">
    <property type="entry name" value="TPR-like"/>
    <property type="match status" value="1"/>
</dbReference>
<sequence>MDDLGDLAWKSMGLAAKPTGRTGSTPLNQLSGTGGTSNAPSGSSTPQMMRTPPSYSPGNSASNTPRMAAATPFMPPSSQASPLGTAGATKAKPFGAATSSATHSRSASPGPNSILGGGGGGMGGKSQDVFGNLVSSFGGGFAAKPNLANMTMDQQRRYHEEQRQLAALQAQQQKAAAAANVLSGYNPTAAYGTGATPPLRPSHSTHIQPTPFNASSEAQNRSRATSNSPLDNGFSSNVFAQPHRSPAQPSPTAQQNILQPQRPTTAQSPPGPQDDAWNLDLLMGGGGATRFSPSARSSGSPASHSNSAHDPFDIGHWEQSSSSPAPEVSFDDNPLGLLAQPVSAMPKKPAQQGPINPPSPAPHPPVVAASAQSLPSTDNDFAIAQIVSMGFDDDSAATALAASGGDVQTAIDMLVQTRAAEQEMTSHPKPSGPPKGRSGGAPLGQQNRLHRIPKFKDDYEGTTSEDDEVLRKGPRGGPSRMTDYEHARSSSSGSASGAITQEKIIQTASAIGTSVFKNAKSMLAFSKQKISAAVEKAQAEIDGYAETSGRRPADGSRHRGGRDRHHHHQSDETRHEDEDRSERESYQAFRDDTDSDDDATAQRSQVQSSSDRSFGHKLPQAAPQQQSRFRDDEQPHPFFSTETLPTPRQQPSTIPQHHQQQPQRPQQQQAPRKPTPPPVPTVTATPSQLAESNAHKENGNAHFKNGQFGDAEESYTLSINALPPKHLLLIPLYNNRAAARLKTGHYREAADDCTRVHEMDEKDLKSLLRRATAWEAMEKWENAVEDYRKVMGIDPSVKAASVGLGRCQKALRPTPPQPTPAATAATSRAPNVALQFAALEDPFGTASGSMEPSVARAVDAAVQKLRDQNRATENEEDMKLALKDQTDDQINRWRRGKEDNLRALLSSLDMVLWAELEWKPINLSELITPQQVKIRYMKAVGRVHPDKLKQDATVEHRLIANGVFGTLNKGWDAFKAQNGLN</sequence>
<dbReference type="SUPFAM" id="SSF46934">
    <property type="entry name" value="UBA-like"/>
    <property type="match status" value="1"/>
</dbReference>
<dbReference type="Proteomes" id="UP000318582">
    <property type="component" value="Unassembled WGS sequence"/>
</dbReference>
<comment type="caution">
    <text evidence="4">The sequence shown here is derived from an EMBL/GenBank/DDBJ whole genome shotgun (WGS) entry which is preliminary data.</text>
</comment>
<dbReference type="Gene3D" id="1.10.287.110">
    <property type="entry name" value="DnaJ domain"/>
    <property type="match status" value="1"/>
</dbReference>
<feature type="compositionally biased region" description="Low complexity" evidence="2">
    <location>
        <begin position="96"/>
        <end position="108"/>
    </location>
</feature>
<feature type="region of interest" description="Disordered" evidence="2">
    <location>
        <begin position="542"/>
        <end position="707"/>
    </location>
</feature>
<evidence type="ECO:0000256" key="1">
    <source>
        <dbReference type="PROSITE-ProRule" id="PRU00339"/>
    </source>
</evidence>
<feature type="compositionally biased region" description="Low complexity" evidence="2">
    <location>
        <begin position="601"/>
        <end position="612"/>
    </location>
</feature>
<feature type="compositionally biased region" description="Pro residues" evidence="2">
    <location>
        <begin position="355"/>
        <end position="365"/>
    </location>
</feature>
<evidence type="ECO:0000313" key="4">
    <source>
        <dbReference type="EMBL" id="TPX60825.1"/>
    </source>
</evidence>
<dbReference type="GO" id="GO:0030276">
    <property type="term" value="F:clathrin binding"/>
    <property type="evidence" value="ECO:0007669"/>
    <property type="project" value="TreeGrafter"/>
</dbReference>
<protein>
    <recommendedName>
        <fullName evidence="3">UBA domain-containing protein</fullName>
    </recommendedName>
</protein>
<feature type="compositionally biased region" description="Polar residues" evidence="2">
    <location>
        <begin position="202"/>
        <end position="239"/>
    </location>
</feature>
<feature type="region of interest" description="Disordered" evidence="2">
    <location>
        <begin position="152"/>
        <end position="178"/>
    </location>
</feature>
<feature type="compositionally biased region" description="Polar residues" evidence="2">
    <location>
        <begin position="56"/>
        <end position="65"/>
    </location>
</feature>
<dbReference type="PANTHER" id="PTHR23172">
    <property type="entry name" value="AUXILIN/CYCLIN G-ASSOCIATED KINASE-RELATED"/>
    <property type="match status" value="1"/>
</dbReference>